<dbReference type="GO" id="GO:0003714">
    <property type="term" value="F:transcription corepressor activity"/>
    <property type="evidence" value="ECO:0007669"/>
    <property type="project" value="InterPro"/>
</dbReference>
<dbReference type="GO" id="GO:0005829">
    <property type="term" value="C:cytosol"/>
    <property type="evidence" value="ECO:0007669"/>
    <property type="project" value="TreeGrafter"/>
</dbReference>
<dbReference type="PANTHER" id="PTHR19424">
    <property type="entry name" value="HEAT SHOCK FACTOR BINDING PROTEIN 1"/>
    <property type="match status" value="1"/>
</dbReference>
<dbReference type="Proteomes" id="UP000076738">
    <property type="component" value="Unassembled WGS sequence"/>
</dbReference>
<keyword evidence="4" id="KW-1185">Reference proteome</keyword>
<dbReference type="OrthoDB" id="4159489at2759"/>
<evidence type="ECO:0000256" key="2">
    <source>
        <dbReference type="SAM" id="MobiDB-lite"/>
    </source>
</evidence>
<accession>A0A167MEM3</accession>
<sequence length="133" mass="13339">MAGPPTTSSPAPARPLNVASSSASGGAGNQGGPLHPRPSAAGVGSSRVPQPTDISSPHELTAFVESLLTQLETRFDEMSGQVLERMNAMSTRVDALEASIQDLISGGLTPLLPQATGASTMGDGGVNGRTGES</sequence>
<proteinExistence type="inferred from homology"/>
<feature type="compositionally biased region" description="Low complexity" evidence="2">
    <location>
        <begin position="1"/>
        <end position="11"/>
    </location>
</feature>
<dbReference type="Gene3D" id="1.20.5.430">
    <property type="match status" value="1"/>
</dbReference>
<evidence type="ECO:0000313" key="3">
    <source>
        <dbReference type="EMBL" id="KZO96636.1"/>
    </source>
</evidence>
<feature type="compositionally biased region" description="Gly residues" evidence="2">
    <location>
        <begin position="122"/>
        <end position="133"/>
    </location>
</feature>
<feature type="region of interest" description="Disordered" evidence="2">
    <location>
        <begin position="114"/>
        <end position="133"/>
    </location>
</feature>
<dbReference type="STRING" id="1330018.A0A167MEM3"/>
<feature type="region of interest" description="Disordered" evidence="2">
    <location>
        <begin position="1"/>
        <end position="58"/>
    </location>
</feature>
<protein>
    <recommendedName>
        <fullName evidence="5">Heat shock factor binding protein 1-domain-containing protein</fullName>
    </recommendedName>
</protein>
<reference evidence="3 4" key="1">
    <citation type="journal article" date="2016" name="Mol. Biol. Evol.">
        <title>Comparative Genomics of Early-Diverging Mushroom-Forming Fungi Provides Insights into the Origins of Lignocellulose Decay Capabilities.</title>
        <authorList>
            <person name="Nagy L.G."/>
            <person name="Riley R."/>
            <person name="Tritt A."/>
            <person name="Adam C."/>
            <person name="Daum C."/>
            <person name="Floudas D."/>
            <person name="Sun H."/>
            <person name="Yadav J.S."/>
            <person name="Pangilinan J."/>
            <person name="Larsson K.H."/>
            <person name="Matsuura K."/>
            <person name="Barry K."/>
            <person name="Labutti K."/>
            <person name="Kuo R."/>
            <person name="Ohm R.A."/>
            <person name="Bhattacharya S.S."/>
            <person name="Shirouzu T."/>
            <person name="Yoshinaga Y."/>
            <person name="Martin F.M."/>
            <person name="Grigoriev I.V."/>
            <person name="Hibbett D.S."/>
        </authorList>
    </citation>
    <scope>NUCLEOTIDE SEQUENCE [LARGE SCALE GENOMIC DNA]</scope>
    <source>
        <strain evidence="3 4">TUFC12733</strain>
    </source>
</reference>
<name>A0A167MEM3_CALVF</name>
<comment type="similarity">
    <text evidence="1">Belongs to the HSBP1 family.</text>
</comment>
<evidence type="ECO:0000256" key="1">
    <source>
        <dbReference type="ARBA" id="ARBA00006349"/>
    </source>
</evidence>
<dbReference type="PANTHER" id="PTHR19424:SF0">
    <property type="entry name" value="HEAT SHOCK FACTOR BINDING PROTEIN 1"/>
    <property type="match status" value="1"/>
</dbReference>
<evidence type="ECO:0008006" key="5">
    <source>
        <dbReference type="Google" id="ProtNLM"/>
    </source>
</evidence>
<dbReference type="InterPro" id="IPR009643">
    <property type="entry name" value="HS1-bd"/>
</dbReference>
<dbReference type="Pfam" id="PF06825">
    <property type="entry name" value="HSBP1"/>
    <property type="match status" value="1"/>
</dbReference>
<dbReference type="AlphaFoldDB" id="A0A167MEM3"/>
<gene>
    <name evidence="3" type="ORF">CALVIDRAFT_598199</name>
</gene>
<organism evidence="3 4">
    <name type="scientific">Calocera viscosa (strain TUFC12733)</name>
    <dbReference type="NCBI Taxonomy" id="1330018"/>
    <lineage>
        <taxon>Eukaryota</taxon>
        <taxon>Fungi</taxon>
        <taxon>Dikarya</taxon>
        <taxon>Basidiomycota</taxon>
        <taxon>Agaricomycotina</taxon>
        <taxon>Dacrymycetes</taxon>
        <taxon>Dacrymycetales</taxon>
        <taxon>Dacrymycetaceae</taxon>
        <taxon>Calocera</taxon>
    </lineage>
</organism>
<dbReference type="EMBL" id="KV417283">
    <property type="protein sequence ID" value="KZO96636.1"/>
    <property type="molecule type" value="Genomic_DNA"/>
</dbReference>
<dbReference type="GO" id="GO:0070370">
    <property type="term" value="P:cellular heat acclimation"/>
    <property type="evidence" value="ECO:0007669"/>
    <property type="project" value="TreeGrafter"/>
</dbReference>
<evidence type="ECO:0000313" key="4">
    <source>
        <dbReference type="Proteomes" id="UP000076738"/>
    </source>
</evidence>
<dbReference type="GO" id="GO:0005634">
    <property type="term" value="C:nucleus"/>
    <property type="evidence" value="ECO:0007669"/>
    <property type="project" value="TreeGrafter"/>
</dbReference>